<evidence type="ECO:0000313" key="5">
    <source>
        <dbReference type="Proteomes" id="UP000887540"/>
    </source>
</evidence>
<evidence type="ECO:0000259" key="4">
    <source>
        <dbReference type="PROSITE" id="PS51864"/>
    </source>
</evidence>
<reference evidence="6" key="1">
    <citation type="submission" date="2022-11" db="UniProtKB">
        <authorList>
            <consortium name="WormBaseParasite"/>
        </authorList>
    </citation>
    <scope>IDENTIFICATION</scope>
</reference>
<feature type="chain" id="PRO_5036757490" evidence="3">
    <location>
        <begin position="19"/>
        <end position="250"/>
    </location>
</feature>
<evidence type="ECO:0000313" key="6">
    <source>
        <dbReference type="WBParaSite" id="ACRNAN_scaffold3573.g8548.t1"/>
    </source>
</evidence>
<feature type="region of interest" description="Disordered" evidence="2">
    <location>
        <begin position="26"/>
        <end position="46"/>
    </location>
</feature>
<evidence type="ECO:0000256" key="3">
    <source>
        <dbReference type="SAM" id="SignalP"/>
    </source>
</evidence>
<organism evidence="5 6">
    <name type="scientific">Acrobeloides nanus</name>
    <dbReference type="NCBI Taxonomy" id="290746"/>
    <lineage>
        <taxon>Eukaryota</taxon>
        <taxon>Metazoa</taxon>
        <taxon>Ecdysozoa</taxon>
        <taxon>Nematoda</taxon>
        <taxon>Chromadorea</taxon>
        <taxon>Rhabditida</taxon>
        <taxon>Tylenchina</taxon>
        <taxon>Cephalobomorpha</taxon>
        <taxon>Cephaloboidea</taxon>
        <taxon>Cephalobidae</taxon>
        <taxon>Acrobeloides</taxon>
    </lineage>
</organism>
<dbReference type="PANTHER" id="PTHR10127">
    <property type="entry name" value="DISCOIDIN, CUB, EGF, LAMININ , AND ZINC METALLOPROTEASE DOMAIN CONTAINING"/>
    <property type="match status" value="1"/>
</dbReference>
<keyword evidence="3" id="KW-0732">Signal</keyword>
<dbReference type="Proteomes" id="UP000887540">
    <property type="component" value="Unplaced"/>
</dbReference>
<dbReference type="Gene3D" id="3.40.390.10">
    <property type="entry name" value="Collagenase (Catalytic Domain)"/>
    <property type="match status" value="1"/>
</dbReference>
<comment type="caution">
    <text evidence="1">Lacks conserved residue(s) required for the propagation of feature annotation.</text>
</comment>
<dbReference type="InterPro" id="IPR024079">
    <property type="entry name" value="MetalloPept_cat_dom_sf"/>
</dbReference>
<protein>
    <submittedName>
        <fullName evidence="6">Peptidase M12A domain-containing protein</fullName>
    </submittedName>
</protein>
<dbReference type="PANTHER" id="PTHR10127:SF793">
    <property type="entry name" value="ZINC METALLOPROTEINASE NAS-31"/>
    <property type="match status" value="1"/>
</dbReference>
<dbReference type="WBParaSite" id="ACRNAN_scaffold3573.g8548.t1">
    <property type="protein sequence ID" value="ACRNAN_scaffold3573.g8548.t1"/>
    <property type="gene ID" value="ACRNAN_scaffold3573.g8548"/>
</dbReference>
<proteinExistence type="predicted"/>
<keyword evidence="5" id="KW-1185">Reference proteome</keyword>
<dbReference type="GO" id="GO:0006508">
    <property type="term" value="P:proteolysis"/>
    <property type="evidence" value="ECO:0007669"/>
    <property type="project" value="InterPro"/>
</dbReference>
<dbReference type="Pfam" id="PF01400">
    <property type="entry name" value="Astacin"/>
    <property type="match status" value="1"/>
</dbReference>
<feature type="signal peptide" evidence="3">
    <location>
        <begin position="1"/>
        <end position="18"/>
    </location>
</feature>
<accession>A0A914DQ64</accession>
<dbReference type="InterPro" id="IPR001506">
    <property type="entry name" value="Peptidase_M12A"/>
</dbReference>
<sequence>MKLIYLLVLLFQSEYAYFAKDDNSANGKDKVNDKSSNGNDKPYKHMLTGKNGFTPEKFERIKAKLQAYNVIHKSKHANKHDNTTATSLLVENLELNDFLDHLRPYQYNMETGLGDYLWNGDIVISEEFIDRKLAEAEADDGREKRQIVTDPTRVWTLPIPYYFDSSVLPEFVNLVVADLAKTMGFRRIFTSVYYPATCYRYDRDTSIFVDYSNIQSSMQYNYAKETTSTTTNYGMPYDFGSNMHYGPCEF</sequence>
<evidence type="ECO:0000256" key="2">
    <source>
        <dbReference type="SAM" id="MobiDB-lite"/>
    </source>
</evidence>
<dbReference type="AlphaFoldDB" id="A0A914DQ64"/>
<dbReference type="SUPFAM" id="SSF55486">
    <property type="entry name" value="Metalloproteases ('zincins'), catalytic domain"/>
    <property type="match status" value="1"/>
</dbReference>
<dbReference type="GO" id="GO:0004222">
    <property type="term" value="F:metalloendopeptidase activity"/>
    <property type="evidence" value="ECO:0007669"/>
    <property type="project" value="InterPro"/>
</dbReference>
<dbReference type="PROSITE" id="PS51864">
    <property type="entry name" value="ASTACIN"/>
    <property type="match status" value="1"/>
</dbReference>
<name>A0A914DQ64_9BILA</name>
<evidence type="ECO:0000256" key="1">
    <source>
        <dbReference type="PROSITE-ProRule" id="PRU01211"/>
    </source>
</evidence>
<feature type="domain" description="Peptidase M12A" evidence="4">
    <location>
        <begin position="200"/>
        <end position="250"/>
    </location>
</feature>